<sequence>MLSLNLYDSFRSFCAVKLIDFVRFEDLIDHILLDIGYWNHMDLPVQKASITVSDVMDVPLQEGMFGKYGVFKLMYMKHLVSGQSIGIPTTSVSVATQFGRLTELAGDGDKWRERFTEGGDDGGGQRFVSALSLSSYLCVYF</sequence>
<dbReference type="Proteomes" id="UP001177003">
    <property type="component" value="Chromosome 8"/>
</dbReference>
<reference evidence="1" key="1">
    <citation type="submission" date="2023-04" db="EMBL/GenBank/DDBJ databases">
        <authorList>
            <person name="Vijverberg K."/>
            <person name="Xiong W."/>
            <person name="Schranz E."/>
        </authorList>
    </citation>
    <scope>NUCLEOTIDE SEQUENCE</scope>
</reference>
<organism evidence="1 2">
    <name type="scientific">Lactuca saligna</name>
    <name type="common">Willowleaf lettuce</name>
    <dbReference type="NCBI Taxonomy" id="75948"/>
    <lineage>
        <taxon>Eukaryota</taxon>
        <taxon>Viridiplantae</taxon>
        <taxon>Streptophyta</taxon>
        <taxon>Embryophyta</taxon>
        <taxon>Tracheophyta</taxon>
        <taxon>Spermatophyta</taxon>
        <taxon>Magnoliopsida</taxon>
        <taxon>eudicotyledons</taxon>
        <taxon>Gunneridae</taxon>
        <taxon>Pentapetalae</taxon>
        <taxon>asterids</taxon>
        <taxon>campanulids</taxon>
        <taxon>Asterales</taxon>
        <taxon>Asteraceae</taxon>
        <taxon>Cichorioideae</taxon>
        <taxon>Cichorieae</taxon>
        <taxon>Lactucinae</taxon>
        <taxon>Lactuca</taxon>
    </lineage>
</organism>
<protein>
    <submittedName>
        <fullName evidence="1">Uncharacterized protein</fullName>
    </submittedName>
</protein>
<keyword evidence="2" id="KW-1185">Reference proteome</keyword>
<gene>
    <name evidence="1" type="ORF">LSALG_LOCUS36893</name>
</gene>
<dbReference type="EMBL" id="OX465084">
    <property type="protein sequence ID" value="CAI9298114.1"/>
    <property type="molecule type" value="Genomic_DNA"/>
</dbReference>
<dbReference type="AlphaFoldDB" id="A0AA35ZTN2"/>
<name>A0AA35ZTN2_LACSI</name>
<accession>A0AA35ZTN2</accession>
<evidence type="ECO:0000313" key="1">
    <source>
        <dbReference type="EMBL" id="CAI9298114.1"/>
    </source>
</evidence>
<proteinExistence type="predicted"/>
<evidence type="ECO:0000313" key="2">
    <source>
        <dbReference type="Proteomes" id="UP001177003"/>
    </source>
</evidence>